<reference evidence="3" key="1">
    <citation type="submission" date="2011-06" db="EMBL/GenBank/DDBJ databases">
        <title>The complete genome of chromosome of Runella slithyformis DSM 19594.</title>
        <authorList>
            <consortium name="US DOE Joint Genome Institute (JGI-PGF)"/>
            <person name="Lucas S."/>
            <person name="Han J."/>
            <person name="Lapidus A."/>
            <person name="Bruce D."/>
            <person name="Goodwin L."/>
            <person name="Pitluck S."/>
            <person name="Peters L."/>
            <person name="Kyrpides N."/>
            <person name="Mavromatis K."/>
            <person name="Ivanova N."/>
            <person name="Ovchinnikova G."/>
            <person name="Zhang X."/>
            <person name="Misra M."/>
            <person name="Detter J.C."/>
            <person name="Tapia R."/>
            <person name="Han C."/>
            <person name="Land M."/>
            <person name="Hauser L."/>
            <person name="Markowitz V."/>
            <person name="Cheng J.-F."/>
            <person name="Hugenholtz P."/>
            <person name="Woyke T."/>
            <person name="Wu D."/>
            <person name="Tindall B."/>
            <person name="Faehrich R."/>
            <person name="Brambilla E."/>
            <person name="Klenk H.-P."/>
            <person name="Eisen J.A."/>
        </authorList>
    </citation>
    <scope>NUCLEOTIDE SEQUENCE [LARGE SCALE GENOMIC DNA]</scope>
    <source>
        <strain evidence="3">ATCC 29530 / DSM 19594 / LMG 11500 / NCIMB 11436 / LSU 4</strain>
    </source>
</reference>
<dbReference type="EMBL" id="CP002859">
    <property type="protein sequence ID" value="AEI49992.1"/>
    <property type="molecule type" value="Genomic_DNA"/>
</dbReference>
<dbReference type="Proteomes" id="UP000000493">
    <property type="component" value="Chromosome"/>
</dbReference>
<reference evidence="2 3" key="2">
    <citation type="journal article" date="2012" name="Stand. Genomic Sci.">
        <title>Complete genome sequence of the aquatic bacterium Runella slithyformis type strain (LSU 4(T)).</title>
        <authorList>
            <person name="Copeland A."/>
            <person name="Zhang X."/>
            <person name="Misra M."/>
            <person name="Lapidus A."/>
            <person name="Nolan M."/>
            <person name="Lucas S."/>
            <person name="Deshpande S."/>
            <person name="Cheng J.F."/>
            <person name="Tapia R."/>
            <person name="Goodwin L.A."/>
            <person name="Pitluck S."/>
            <person name="Liolios K."/>
            <person name="Pagani I."/>
            <person name="Ivanova N."/>
            <person name="Mikhailova N."/>
            <person name="Pati A."/>
            <person name="Chen A."/>
            <person name="Palaniappan K."/>
            <person name="Land M."/>
            <person name="Hauser L."/>
            <person name="Pan C."/>
            <person name="Jeffries C.D."/>
            <person name="Detter J.C."/>
            <person name="Brambilla E.M."/>
            <person name="Rohde M."/>
            <person name="Djao O.D."/>
            <person name="Goker M."/>
            <person name="Sikorski J."/>
            <person name="Tindall B.J."/>
            <person name="Woyke T."/>
            <person name="Bristow J."/>
            <person name="Eisen J.A."/>
            <person name="Markowitz V."/>
            <person name="Hugenholtz P."/>
            <person name="Kyrpides N.C."/>
            <person name="Klenk H.P."/>
            <person name="Mavromatis K."/>
        </authorList>
    </citation>
    <scope>NUCLEOTIDE SEQUENCE [LARGE SCALE GENOMIC DNA]</scope>
    <source>
        <strain evidence="3">ATCC 29530 / DSM 19594 / LMG 11500 / NCIMB 11436 / LSU 4</strain>
    </source>
</reference>
<dbReference type="Gene3D" id="3.20.20.150">
    <property type="entry name" value="Divalent-metal-dependent TIM barrel enzymes"/>
    <property type="match status" value="1"/>
</dbReference>
<keyword evidence="3" id="KW-1185">Reference proteome</keyword>
<dbReference type="KEGG" id="rsi:Runsl_3634"/>
<proteinExistence type="predicted"/>
<feature type="domain" description="Xylose isomerase-like TIM barrel" evidence="1">
    <location>
        <begin position="69"/>
        <end position="254"/>
    </location>
</feature>
<dbReference type="InterPro" id="IPR013022">
    <property type="entry name" value="Xyl_isomerase-like_TIM-brl"/>
</dbReference>
<dbReference type="PANTHER" id="PTHR12110:SF41">
    <property type="entry name" value="INOSOSE DEHYDRATASE"/>
    <property type="match status" value="1"/>
</dbReference>
<dbReference type="Pfam" id="PF01261">
    <property type="entry name" value="AP_endonuc_2"/>
    <property type="match status" value="1"/>
</dbReference>
<sequence length="257" mass="28879">MQLGIGSYTFTWAVGVAGFMPDRPLSIDQLLDNAHRLGVKRVQFCDNLPLLHTDFKTDRVIEVGTRGLTVTNLLNYLEVCKRFHSPFLRVVIDEADYHPSEQEVIAVIQSVIEDFKQANVILAIENHDRFTVASLVRIIQQTDPQWVGICLDTANSLGAGEGIEEVVKGLAPYTVNLHVKDFTIQRAWHNMGFVVEGCPAGKGMLNVPWVLEQLRPYQRCLSATLEIWSNPETTIEATVEKEAAWAKESISYLKPLF</sequence>
<dbReference type="GO" id="GO:0016853">
    <property type="term" value="F:isomerase activity"/>
    <property type="evidence" value="ECO:0007669"/>
    <property type="project" value="UniProtKB-KW"/>
</dbReference>
<dbReference type="PANTHER" id="PTHR12110">
    <property type="entry name" value="HYDROXYPYRUVATE ISOMERASE"/>
    <property type="match status" value="1"/>
</dbReference>
<gene>
    <name evidence="2" type="ordered locus">Runsl_3634</name>
</gene>
<dbReference type="InterPro" id="IPR050312">
    <property type="entry name" value="IolE/XylAMocC-like"/>
</dbReference>
<name>A0A7U3ZML2_RUNSL</name>
<dbReference type="InterPro" id="IPR036237">
    <property type="entry name" value="Xyl_isomerase-like_sf"/>
</dbReference>
<evidence type="ECO:0000313" key="2">
    <source>
        <dbReference type="EMBL" id="AEI49992.1"/>
    </source>
</evidence>
<evidence type="ECO:0000259" key="1">
    <source>
        <dbReference type="Pfam" id="PF01261"/>
    </source>
</evidence>
<dbReference type="SUPFAM" id="SSF51658">
    <property type="entry name" value="Xylose isomerase-like"/>
    <property type="match status" value="1"/>
</dbReference>
<organism evidence="2 3">
    <name type="scientific">Runella slithyformis (strain ATCC 29530 / DSM 19594 / LMG 11500 / NCIMB 11436 / LSU 4)</name>
    <dbReference type="NCBI Taxonomy" id="761193"/>
    <lineage>
        <taxon>Bacteria</taxon>
        <taxon>Pseudomonadati</taxon>
        <taxon>Bacteroidota</taxon>
        <taxon>Cytophagia</taxon>
        <taxon>Cytophagales</taxon>
        <taxon>Spirosomataceae</taxon>
        <taxon>Runella</taxon>
    </lineage>
</organism>
<dbReference type="AlphaFoldDB" id="A0A7U3ZML2"/>
<evidence type="ECO:0000313" key="3">
    <source>
        <dbReference type="Proteomes" id="UP000000493"/>
    </source>
</evidence>
<keyword evidence="2" id="KW-0413">Isomerase</keyword>
<accession>A0A7U3ZML2</accession>
<protein>
    <submittedName>
        <fullName evidence="2">Xylose isomerase domain-containing protein TIM barrel</fullName>
    </submittedName>
</protein>